<evidence type="ECO:0000256" key="2">
    <source>
        <dbReference type="SAM" id="MobiDB-lite"/>
    </source>
</evidence>
<gene>
    <name evidence="3" type="ORF">HBR001_LOCUS905</name>
</gene>
<dbReference type="Proteomes" id="UP001162031">
    <property type="component" value="Unassembled WGS sequence"/>
</dbReference>
<proteinExistence type="predicted"/>
<feature type="compositionally biased region" description="Basic and acidic residues" evidence="2">
    <location>
        <begin position="231"/>
        <end position="258"/>
    </location>
</feature>
<feature type="region of interest" description="Disordered" evidence="2">
    <location>
        <begin position="647"/>
        <end position="687"/>
    </location>
</feature>
<feature type="region of interest" description="Disordered" evidence="2">
    <location>
        <begin position="125"/>
        <end position="265"/>
    </location>
</feature>
<evidence type="ECO:0008006" key="5">
    <source>
        <dbReference type="Google" id="ProtNLM"/>
    </source>
</evidence>
<organism evidence="3 4">
    <name type="scientific">Hyaloperonospora brassicae</name>
    <name type="common">Brassica downy mildew</name>
    <name type="synonym">Peronospora brassicae</name>
    <dbReference type="NCBI Taxonomy" id="162125"/>
    <lineage>
        <taxon>Eukaryota</taxon>
        <taxon>Sar</taxon>
        <taxon>Stramenopiles</taxon>
        <taxon>Oomycota</taxon>
        <taxon>Peronosporomycetes</taxon>
        <taxon>Peronosporales</taxon>
        <taxon>Peronosporaceae</taxon>
        <taxon>Hyaloperonospora</taxon>
    </lineage>
</organism>
<evidence type="ECO:0000313" key="3">
    <source>
        <dbReference type="EMBL" id="CAI5712737.1"/>
    </source>
</evidence>
<comment type="caution">
    <text evidence="3">The sequence shown here is derived from an EMBL/GenBank/DDBJ whole genome shotgun (WGS) entry which is preliminary data.</text>
</comment>
<accession>A0AAV0T1C4</accession>
<dbReference type="EMBL" id="CANTFL010000086">
    <property type="protein sequence ID" value="CAI5712737.1"/>
    <property type="molecule type" value="Genomic_DNA"/>
</dbReference>
<feature type="compositionally biased region" description="Pro residues" evidence="2">
    <location>
        <begin position="568"/>
        <end position="578"/>
    </location>
</feature>
<reference evidence="3" key="1">
    <citation type="submission" date="2022-12" db="EMBL/GenBank/DDBJ databases">
        <authorList>
            <person name="Webb A."/>
        </authorList>
    </citation>
    <scope>NUCLEOTIDE SEQUENCE</scope>
    <source>
        <strain evidence="3">Hp1</strain>
    </source>
</reference>
<keyword evidence="1" id="KW-0175">Coiled coil</keyword>
<sequence length="708" mass="78321">MPTLRARRSQSQSASSAAADQLQTTLTRSLQECIQATVSSVCASFQHAGDEATTTSRASVDGSSDYDRYYVHCRRLVDYIVQNMETPPDFVTQMDRIILACHRGASERVLSALVATPLWFHRRGDAPPLCGEEKEQQQQQQQQQHQKKKKDGSDSCSTRRSSRHGSAVAAVSTADKKKKKKKGKSSPPSAENVAKKSPTASAAHAGSGARSKRGTGASEQDTRPPKRTRRVPREVIHGTSDEKEIKVEKRHKEGKAVQEPEDEDEALSFEDAIGELCYPDQRTQAETKFFKDRLRSSIRFVDALLCKPPRGKVCRRGCKKIRAQMCSSSRPCKNKMCRIWHDVEAHTDCCLNPRCEFKIRVLLRETMHKVEMNKQHQAVIEAKLRDKHTELKKAVDDDKDAVENDIVNLEHDLETCDDEMGVLKASTETFWRNLNDIGIEVKDDAIDNFPDFDTHYGDKKGPRKTAEALSTSSHPSSSHGSSRNSRTTSRHAGGPHASVGPHARVGPHASTNKDAEDNDGCESASGSMYQCASRRNTHIERFTRRAMMDGLELHCHSSSDPPQEDEPPLPPSGPPPFRQNPELDGESAGSVSGYPIDLVADDHEAEAATANIERTASNGSREERMADMQLEGDKSFGIMASVSFDLSSEEPANRSPHTPLGDPFAATDTRIKSSAAEPRPTDMDCSSPLAEYFTTADFAIREDQLRDL</sequence>
<feature type="coiled-coil region" evidence="1">
    <location>
        <begin position="392"/>
        <end position="419"/>
    </location>
</feature>
<evidence type="ECO:0000256" key="1">
    <source>
        <dbReference type="SAM" id="Coils"/>
    </source>
</evidence>
<feature type="region of interest" description="Disordered" evidence="2">
    <location>
        <begin position="455"/>
        <end position="528"/>
    </location>
</feature>
<name>A0AAV0T1C4_HYABA</name>
<evidence type="ECO:0000313" key="4">
    <source>
        <dbReference type="Proteomes" id="UP001162031"/>
    </source>
</evidence>
<feature type="compositionally biased region" description="Low complexity" evidence="2">
    <location>
        <begin position="200"/>
        <end position="209"/>
    </location>
</feature>
<feature type="compositionally biased region" description="Low complexity" evidence="2">
    <location>
        <begin position="470"/>
        <end position="491"/>
    </location>
</feature>
<dbReference type="AlphaFoldDB" id="A0AAV0T1C4"/>
<keyword evidence="4" id="KW-1185">Reference proteome</keyword>
<feature type="region of interest" description="Disordered" evidence="2">
    <location>
        <begin position="553"/>
        <end position="594"/>
    </location>
</feature>
<protein>
    <recommendedName>
        <fullName evidence="5">TAZ-type domain-containing protein</fullName>
    </recommendedName>
</protein>
<feature type="compositionally biased region" description="Basic and acidic residues" evidence="2">
    <location>
        <begin position="455"/>
        <end position="466"/>
    </location>
</feature>